<feature type="transmembrane region" description="Helical" evidence="1">
    <location>
        <begin position="127"/>
        <end position="149"/>
    </location>
</feature>
<gene>
    <name evidence="2" type="ORF">V1351_05530</name>
</gene>
<feature type="transmembrane region" description="Helical" evidence="1">
    <location>
        <begin position="12"/>
        <end position="32"/>
    </location>
</feature>
<dbReference type="Proteomes" id="UP001382727">
    <property type="component" value="Chromosome"/>
</dbReference>
<keyword evidence="1" id="KW-0812">Transmembrane</keyword>
<keyword evidence="1" id="KW-1133">Transmembrane helix</keyword>
<sequence>MGTPGSTVVAPGPAMVGLGGVAVVLGGLVAAVTGPLGWAKGSWAAAYLVLVLGVAQYSMGRLRPAGPRPARPGWVQLGAWNLGSLMVLGGTLASTPLLVDLGSVLLVVALGLALLTPVPAGRAPVALLYRALLLVLAVSIPVGVVLSHLRT</sequence>
<accession>A0ABZ2MK97</accession>
<dbReference type="EMBL" id="CP144913">
    <property type="protein sequence ID" value="WXB77529.1"/>
    <property type="molecule type" value="Genomic_DNA"/>
</dbReference>
<keyword evidence="3" id="KW-1185">Reference proteome</keyword>
<name>A0ABZ2MK97_9MICO</name>
<proteinExistence type="predicted"/>
<feature type="transmembrane region" description="Helical" evidence="1">
    <location>
        <begin position="44"/>
        <end position="62"/>
    </location>
</feature>
<organism evidence="2 3">
    <name type="scientific">Janibacter alittae</name>
    <dbReference type="NCBI Taxonomy" id="3115209"/>
    <lineage>
        <taxon>Bacteria</taxon>
        <taxon>Bacillati</taxon>
        <taxon>Actinomycetota</taxon>
        <taxon>Actinomycetes</taxon>
        <taxon>Micrococcales</taxon>
        <taxon>Intrasporangiaceae</taxon>
        <taxon>Janibacter</taxon>
    </lineage>
</organism>
<protein>
    <submittedName>
        <fullName evidence="2">Uncharacterized protein</fullName>
    </submittedName>
</protein>
<dbReference type="RefSeq" id="WP_338751511.1">
    <property type="nucleotide sequence ID" value="NZ_CP144913.1"/>
</dbReference>
<reference evidence="2 3" key="1">
    <citation type="submission" date="2024-02" db="EMBL/GenBank/DDBJ databases">
        <title>Janibacter sp. nov., isolated from gut of marine sandworm.</title>
        <authorList>
            <person name="Kim B."/>
            <person name="Jun M.O."/>
            <person name="Shin N.-R."/>
        </authorList>
    </citation>
    <scope>NUCLEOTIDE SEQUENCE [LARGE SCALE GENOMIC DNA]</scope>
    <source>
        <strain evidence="2 3">A1S7</strain>
    </source>
</reference>
<evidence type="ECO:0000313" key="2">
    <source>
        <dbReference type="EMBL" id="WXB77529.1"/>
    </source>
</evidence>
<evidence type="ECO:0000256" key="1">
    <source>
        <dbReference type="SAM" id="Phobius"/>
    </source>
</evidence>
<keyword evidence="1" id="KW-0472">Membrane</keyword>
<evidence type="ECO:0000313" key="3">
    <source>
        <dbReference type="Proteomes" id="UP001382727"/>
    </source>
</evidence>
<feature type="transmembrane region" description="Helical" evidence="1">
    <location>
        <begin position="82"/>
        <end position="115"/>
    </location>
</feature>